<dbReference type="SUPFAM" id="SSF46785">
    <property type="entry name" value="Winged helix' DNA-binding domain"/>
    <property type="match status" value="1"/>
</dbReference>
<evidence type="ECO:0000313" key="8">
    <source>
        <dbReference type="Proteomes" id="UP001055336"/>
    </source>
</evidence>
<evidence type="ECO:0000259" key="6">
    <source>
        <dbReference type="PROSITE" id="PS50931"/>
    </source>
</evidence>
<dbReference type="Pfam" id="PF03466">
    <property type="entry name" value="LysR_substrate"/>
    <property type="match status" value="1"/>
</dbReference>
<evidence type="ECO:0000256" key="5">
    <source>
        <dbReference type="ARBA" id="ARBA00023163"/>
    </source>
</evidence>
<dbReference type="EMBL" id="CP092488">
    <property type="protein sequence ID" value="UMB71336.1"/>
    <property type="molecule type" value="Genomic_DNA"/>
</dbReference>
<evidence type="ECO:0000256" key="2">
    <source>
        <dbReference type="ARBA" id="ARBA00023015"/>
    </source>
</evidence>
<dbReference type="Gene3D" id="1.10.10.10">
    <property type="entry name" value="Winged helix-like DNA-binding domain superfamily/Winged helix DNA-binding domain"/>
    <property type="match status" value="1"/>
</dbReference>
<evidence type="ECO:0000256" key="4">
    <source>
        <dbReference type="ARBA" id="ARBA00023159"/>
    </source>
</evidence>
<dbReference type="PRINTS" id="PR00039">
    <property type="entry name" value="HTHLYSR"/>
</dbReference>
<dbReference type="InterPro" id="IPR000847">
    <property type="entry name" value="LysR_HTH_N"/>
</dbReference>
<comment type="similarity">
    <text evidence="1">Belongs to the LysR transcriptional regulatory family.</text>
</comment>
<sequence length="311" mass="33716">MNLQQLRYAVALADAQSFTKAAVNEYVVQSALSQQLRKLEDELGVTLFERTTRKVSPTQAGESLLPLMRQVIAGIERIKFDAQAIGGTIAGRLTVGMMEVPSESLDVAALMATFHHRYPEVTVTLRSGGSDLLVDAVRDRTLDVAIVGSNLPSATDRLTFTRLFIEPLVAVLPAGHPLGEENELRLDQLASQPFIDFPPGYGLRRETDRGFADVSRQVAFEVTRVDEVIHFVRRSLGVALLPESVAASRIGDDARLVLRPVAGAELSRQVNLVAPSKAVRTPASQAFIDCLGDHIGGGSVTTPDTLPQRCH</sequence>
<gene>
    <name evidence="7" type="ORF">MKK62_08860</name>
</gene>
<dbReference type="InterPro" id="IPR036390">
    <property type="entry name" value="WH_DNA-bd_sf"/>
</dbReference>
<keyword evidence="8" id="KW-1185">Reference proteome</keyword>
<dbReference type="InterPro" id="IPR005119">
    <property type="entry name" value="LysR_subst-bd"/>
</dbReference>
<dbReference type="SUPFAM" id="SSF53850">
    <property type="entry name" value="Periplasmic binding protein-like II"/>
    <property type="match status" value="1"/>
</dbReference>
<proteinExistence type="inferred from homology"/>
<dbReference type="Proteomes" id="UP001055336">
    <property type="component" value="Chromosome"/>
</dbReference>
<keyword evidence="4" id="KW-0010">Activator</keyword>
<feature type="domain" description="HTH lysR-type" evidence="6">
    <location>
        <begin position="1"/>
        <end position="58"/>
    </location>
</feature>
<keyword evidence="2" id="KW-0805">Transcription regulation</keyword>
<protein>
    <submittedName>
        <fullName evidence="7">LysR family transcriptional regulator</fullName>
    </submittedName>
</protein>
<reference evidence="7" key="1">
    <citation type="submission" date="2022-08" db="EMBL/GenBank/DDBJ databases">
        <title>Whole genome sequencing of non-tuberculosis mycobacteria type-strains.</title>
        <authorList>
            <person name="Igarashi Y."/>
            <person name="Osugi A."/>
            <person name="Mitarai S."/>
        </authorList>
    </citation>
    <scope>NUCLEOTIDE SEQUENCE</scope>
    <source>
        <strain evidence="7">DSM 45127</strain>
    </source>
</reference>
<evidence type="ECO:0000256" key="1">
    <source>
        <dbReference type="ARBA" id="ARBA00009437"/>
    </source>
</evidence>
<evidence type="ECO:0000256" key="3">
    <source>
        <dbReference type="ARBA" id="ARBA00023125"/>
    </source>
</evidence>
<name>A0ABY3VPG4_9MYCO</name>
<dbReference type="InterPro" id="IPR036388">
    <property type="entry name" value="WH-like_DNA-bd_sf"/>
</dbReference>
<accession>A0ABY3VPG4</accession>
<dbReference type="PANTHER" id="PTHR30346">
    <property type="entry name" value="TRANSCRIPTIONAL DUAL REGULATOR HCAR-RELATED"/>
    <property type="match status" value="1"/>
</dbReference>
<dbReference type="PANTHER" id="PTHR30346:SF28">
    <property type="entry name" value="HTH-TYPE TRANSCRIPTIONAL REGULATOR CYNR"/>
    <property type="match status" value="1"/>
</dbReference>
<dbReference type="Pfam" id="PF00126">
    <property type="entry name" value="HTH_1"/>
    <property type="match status" value="1"/>
</dbReference>
<dbReference type="PROSITE" id="PS50931">
    <property type="entry name" value="HTH_LYSR"/>
    <property type="match status" value="1"/>
</dbReference>
<organism evidence="7 8">
    <name type="scientific">Mycobacterium paraterrae</name>
    <dbReference type="NCBI Taxonomy" id="577492"/>
    <lineage>
        <taxon>Bacteria</taxon>
        <taxon>Bacillati</taxon>
        <taxon>Actinomycetota</taxon>
        <taxon>Actinomycetes</taxon>
        <taxon>Mycobacteriales</taxon>
        <taxon>Mycobacteriaceae</taxon>
        <taxon>Mycobacterium</taxon>
    </lineage>
</organism>
<keyword evidence="3" id="KW-0238">DNA-binding</keyword>
<dbReference type="RefSeq" id="WP_240263087.1">
    <property type="nucleotide sequence ID" value="NZ_CP092488.2"/>
</dbReference>
<evidence type="ECO:0000313" key="7">
    <source>
        <dbReference type="EMBL" id="UMB71336.1"/>
    </source>
</evidence>
<dbReference type="Gene3D" id="3.40.190.290">
    <property type="match status" value="1"/>
</dbReference>
<keyword evidence="5" id="KW-0804">Transcription</keyword>